<name>A0A7C2XQ80_9BACT</name>
<comment type="similarity">
    <text evidence="6">Belongs to the tRNA(Ile)-lysidine synthase family.</text>
</comment>
<dbReference type="InterPro" id="IPR012795">
    <property type="entry name" value="tRNA_Ile_lys_synt_N"/>
</dbReference>
<evidence type="ECO:0000259" key="7">
    <source>
        <dbReference type="Pfam" id="PF01171"/>
    </source>
</evidence>
<dbReference type="GO" id="GO:0005737">
    <property type="term" value="C:cytoplasm"/>
    <property type="evidence" value="ECO:0007669"/>
    <property type="project" value="UniProtKB-SubCell"/>
</dbReference>
<dbReference type="PANTHER" id="PTHR43033">
    <property type="entry name" value="TRNA(ILE)-LYSIDINE SYNTHASE-RELATED"/>
    <property type="match status" value="1"/>
</dbReference>
<dbReference type="AlphaFoldDB" id="A0A7C2XQ80"/>
<evidence type="ECO:0000256" key="3">
    <source>
        <dbReference type="ARBA" id="ARBA00022741"/>
    </source>
</evidence>
<dbReference type="Gene3D" id="1.20.59.20">
    <property type="match status" value="1"/>
</dbReference>
<dbReference type="EMBL" id="DSDS01000020">
    <property type="protein sequence ID" value="HET97271.1"/>
    <property type="molecule type" value="Genomic_DNA"/>
</dbReference>
<evidence type="ECO:0000313" key="8">
    <source>
        <dbReference type="EMBL" id="HET97271.1"/>
    </source>
</evidence>
<organism evidence="8">
    <name type="scientific">Desulfurivibrio alkaliphilus</name>
    <dbReference type="NCBI Taxonomy" id="427923"/>
    <lineage>
        <taxon>Bacteria</taxon>
        <taxon>Pseudomonadati</taxon>
        <taxon>Thermodesulfobacteriota</taxon>
        <taxon>Desulfobulbia</taxon>
        <taxon>Desulfobulbales</taxon>
        <taxon>Desulfobulbaceae</taxon>
        <taxon>Desulfurivibrio</taxon>
    </lineage>
</organism>
<keyword evidence="3" id="KW-0547">Nucleotide-binding</keyword>
<evidence type="ECO:0000256" key="1">
    <source>
        <dbReference type="ARBA" id="ARBA00022598"/>
    </source>
</evidence>
<gene>
    <name evidence="6 8" type="primary">tilS</name>
    <name evidence="8" type="ORF">ENN98_00930</name>
</gene>
<evidence type="ECO:0000256" key="6">
    <source>
        <dbReference type="HAMAP-Rule" id="MF_01161"/>
    </source>
</evidence>
<dbReference type="SUPFAM" id="SSF52402">
    <property type="entry name" value="Adenine nucleotide alpha hydrolases-like"/>
    <property type="match status" value="1"/>
</dbReference>
<dbReference type="CDD" id="cd01992">
    <property type="entry name" value="TilS_N"/>
    <property type="match status" value="1"/>
</dbReference>
<dbReference type="NCBIfam" id="TIGR02432">
    <property type="entry name" value="lysidine_TilS_N"/>
    <property type="match status" value="1"/>
</dbReference>
<feature type="domain" description="tRNA(Ile)-lysidine/2-thiocytidine synthase N-terminal" evidence="7">
    <location>
        <begin position="24"/>
        <end position="218"/>
    </location>
</feature>
<evidence type="ECO:0000256" key="4">
    <source>
        <dbReference type="ARBA" id="ARBA00022840"/>
    </source>
</evidence>
<accession>A0A7C2XQ80</accession>
<sequence>MHPLEKKVGREIERHRLIGAGELVLVGVSAGPDSMALLHALQRLSMVGGFRLAAAYVDHGLRPAETGTERELVAATAGRLEIPWRSGTVAVRDYARREGLSLEHAARDLRYRFLAASAAQLGADCLAVAHTADDQAEELLLRLLRGTARKGLAGMDILRRGGRQEGEPETARGALKIIRPLLAVTKAEVLAYLAERGIPSAEDSSNRDLRFLRNRVRLELLPWLEERFNPNVRETLRRTAAVLRDEEELLEHLADEAYRQALVFPRPAGRGRLDELRLDLVVFNDQPIALRRRLLEKALWAMALRPAARQIEQLLAGAGRSRDGVVAHLAAGVAVSREGGLLKFVRGTPGPRRRGAR</sequence>
<dbReference type="InterPro" id="IPR012094">
    <property type="entry name" value="tRNA_Ile_lys_synt"/>
</dbReference>
<comment type="caution">
    <text evidence="8">The sequence shown here is derived from an EMBL/GenBank/DDBJ whole genome shotgun (WGS) entry which is preliminary data.</text>
</comment>
<comment type="function">
    <text evidence="6">Ligates lysine onto the cytidine present at position 34 of the AUA codon-specific tRNA(Ile) that contains the anticodon CAU, in an ATP-dependent manner. Cytidine is converted to lysidine, thus changing the amino acid specificity of the tRNA from methionine to isoleucine.</text>
</comment>
<proteinExistence type="inferred from homology"/>
<dbReference type="SUPFAM" id="SSF82829">
    <property type="entry name" value="MesJ substrate recognition domain-like"/>
    <property type="match status" value="1"/>
</dbReference>
<dbReference type="HAMAP" id="MF_01161">
    <property type="entry name" value="tRNA_Ile_lys_synt"/>
    <property type="match status" value="1"/>
</dbReference>
<dbReference type="Proteomes" id="UP000885986">
    <property type="component" value="Unassembled WGS sequence"/>
</dbReference>
<dbReference type="PANTHER" id="PTHR43033:SF1">
    <property type="entry name" value="TRNA(ILE)-LYSIDINE SYNTHASE-RELATED"/>
    <property type="match status" value="1"/>
</dbReference>
<dbReference type="GO" id="GO:0032267">
    <property type="term" value="F:tRNA(Ile)-lysidine synthase activity"/>
    <property type="evidence" value="ECO:0007669"/>
    <property type="project" value="UniProtKB-EC"/>
</dbReference>
<dbReference type="Pfam" id="PF01171">
    <property type="entry name" value="ATP_bind_3"/>
    <property type="match status" value="1"/>
</dbReference>
<keyword evidence="4" id="KW-0067">ATP-binding</keyword>
<comment type="catalytic activity">
    <reaction evidence="5 6">
        <text>cytidine(34) in tRNA(Ile2) + L-lysine + ATP = lysidine(34) in tRNA(Ile2) + AMP + diphosphate + H(+)</text>
        <dbReference type="Rhea" id="RHEA:43744"/>
        <dbReference type="Rhea" id="RHEA-COMP:10625"/>
        <dbReference type="Rhea" id="RHEA-COMP:10670"/>
        <dbReference type="ChEBI" id="CHEBI:15378"/>
        <dbReference type="ChEBI" id="CHEBI:30616"/>
        <dbReference type="ChEBI" id="CHEBI:32551"/>
        <dbReference type="ChEBI" id="CHEBI:33019"/>
        <dbReference type="ChEBI" id="CHEBI:82748"/>
        <dbReference type="ChEBI" id="CHEBI:83665"/>
        <dbReference type="ChEBI" id="CHEBI:456215"/>
        <dbReference type="EC" id="6.3.4.19"/>
    </reaction>
</comment>
<evidence type="ECO:0000256" key="2">
    <source>
        <dbReference type="ARBA" id="ARBA00022694"/>
    </source>
</evidence>
<keyword evidence="2 6" id="KW-0819">tRNA processing</keyword>
<protein>
    <recommendedName>
        <fullName evidence="6">tRNA(Ile)-lysidine synthase</fullName>
        <ecNumber evidence="6">6.3.4.19</ecNumber>
    </recommendedName>
    <alternativeName>
        <fullName evidence="6">tRNA(Ile)-2-lysyl-cytidine synthase</fullName>
    </alternativeName>
    <alternativeName>
        <fullName evidence="6">tRNA(Ile)-lysidine synthetase</fullName>
    </alternativeName>
</protein>
<dbReference type="GO" id="GO:0006400">
    <property type="term" value="P:tRNA modification"/>
    <property type="evidence" value="ECO:0007669"/>
    <property type="project" value="UniProtKB-UniRule"/>
</dbReference>
<dbReference type="InterPro" id="IPR014729">
    <property type="entry name" value="Rossmann-like_a/b/a_fold"/>
</dbReference>
<dbReference type="GO" id="GO:0005524">
    <property type="term" value="F:ATP binding"/>
    <property type="evidence" value="ECO:0007669"/>
    <property type="project" value="UniProtKB-KW"/>
</dbReference>
<reference evidence="8" key="1">
    <citation type="journal article" date="2020" name="mSystems">
        <title>Genome- and Community-Level Interaction Insights into Carbon Utilization and Element Cycling Functions of Hydrothermarchaeota in Hydrothermal Sediment.</title>
        <authorList>
            <person name="Zhou Z."/>
            <person name="Liu Y."/>
            <person name="Xu W."/>
            <person name="Pan J."/>
            <person name="Luo Z.H."/>
            <person name="Li M."/>
        </authorList>
    </citation>
    <scope>NUCLEOTIDE SEQUENCE [LARGE SCALE GENOMIC DNA]</scope>
    <source>
        <strain evidence="8">SpSt-1224</strain>
    </source>
</reference>
<keyword evidence="1 6" id="KW-0436">Ligase</keyword>
<comment type="caution">
    <text evidence="6">Lacks conserved residue(s) required for the propagation of feature annotation.</text>
</comment>
<dbReference type="EC" id="6.3.4.19" evidence="6"/>
<dbReference type="InterPro" id="IPR011063">
    <property type="entry name" value="TilS/TtcA_N"/>
</dbReference>
<keyword evidence="6" id="KW-0963">Cytoplasm</keyword>
<comment type="subcellular location">
    <subcellularLocation>
        <location evidence="6">Cytoplasm</location>
    </subcellularLocation>
</comment>
<dbReference type="Gene3D" id="3.40.50.620">
    <property type="entry name" value="HUPs"/>
    <property type="match status" value="1"/>
</dbReference>
<evidence type="ECO:0000256" key="5">
    <source>
        <dbReference type="ARBA" id="ARBA00048539"/>
    </source>
</evidence>